<proteinExistence type="predicted"/>
<name>A0ABV6S1W3_9SPHN</name>
<gene>
    <name evidence="1" type="ORF">ACFFF8_01235</name>
</gene>
<evidence type="ECO:0000313" key="1">
    <source>
        <dbReference type="EMBL" id="MFC0683208.1"/>
    </source>
</evidence>
<dbReference type="RefSeq" id="WP_267220619.1">
    <property type="nucleotide sequence ID" value="NZ_JAPCWC010000007.1"/>
</dbReference>
<sequence>MTMHPDSEVRQLRATAALDALQFLFESLPMGTDIPSEHVAALLHVTGAAVRETVRRPMIVTGINDTD</sequence>
<evidence type="ECO:0000313" key="2">
    <source>
        <dbReference type="Proteomes" id="UP001589858"/>
    </source>
</evidence>
<comment type="caution">
    <text evidence="1">The sequence shown here is derived from an EMBL/GenBank/DDBJ whole genome shotgun (WGS) entry which is preliminary data.</text>
</comment>
<dbReference type="Proteomes" id="UP001589858">
    <property type="component" value="Unassembled WGS sequence"/>
</dbReference>
<organism evidence="1 2">
    <name type="scientific">Novosphingobium clariflavum</name>
    <dbReference type="NCBI Taxonomy" id="2029884"/>
    <lineage>
        <taxon>Bacteria</taxon>
        <taxon>Pseudomonadati</taxon>
        <taxon>Pseudomonadota</taxon>
        <taxon>Alphaproteobacteria</taxon>
        <taxon>Sphingomonadales</taxon>
        <taxon>Sphingomonadaceae</taxon>
        <taxon>Novosphingobium</taxon>
    </lineage>
</organism>
<reference evidence="1 2" key="1">
    <citation type="submission" date="2024-09" db="EMBL/GenBank/DDBJ databases">
        <authorList>
            <person name="Sun Q."/>
            <person name="Mori K."/>
        </authorList>
    </citation>
    <scope>NUCLEOTIDE SEQUENCE [LARGE SCALE GENOMIC DNA]</scope>
    <source>
        <strain evidence="1 2">CICC 11035S</strain>
    </source>
</reference>
<keyword evidence="2" id="KW-1185">Reference proteome</keyword>
<dbReference type="EMBL" id="JBHLTM010000008">
    <property type="protein sequence ID" value="MFC0683208.1"/>
    <property type="molecule type" value="Genomic_DNA"/>
</dbReference>
<accession>A0ABV6S1W3</accession>
<protein>
    <submittedName>
        <fullName evidence="1">Uncharacterized protein</fullName>
    </submittedName>
</protein>